<dbReference type="RefSeq" id="WP_010043411.1">
    <property type="nucleotide sequence ID" value="NZ_CP025958.1"/>
</dbReference>
<evidence type="ECO:0000313" key="3">
    <source>
        <dbReference type="Proteomes" id="UP000245802"/>
    </source>
</evidence>
<protein>
    <submittedName>
        <fullName evidence="2">Uncharacterized protein</fullName>
    </submittedName>
</protein>
<evidence type="ECO:0000256" key="1">
    <source>
        <dbReference type="SAM" id="MobiDB-lite"/>
    </source>
</evidence>
<name>A0A2Z3HDS2_9BACT</name>
<dbReference type="Proteomes" id="UP000245802">
    <property type="component" value="Chromosome"/>
</dbReference>
<feature type="region of interest" description="Disordered" evidence="1">
    <location>
        <begin position="1"/>
        <end position="60"/>
    </location>
</feature>
<sequence length="60" mass="6199">MRDETRSGTPDGAGAQPAGSQDGYAGHDTRQPSAAAVQPSAHVHYSVEWDTSEWGGGDAD</sequence>
<dbReference type="EMBL" id="CP025958">
    <property type="protein sequence ID" value="AWM39440.1"/>
    <property type="molecule type" value="Genomic_DNA"/>
</dbReference>
<dbReference type="KEGG" id="gog:C1280_22250"/>
<dbReference type="AlphaFoldDB" id="A0A2Z3HDS2"/>
<organism evidence="2 3">
    <name type="scientific">Gemmata obscuriglobus</name>
    <dbReference type="NCBI Taxonomy" id="114"/>
    <lineage>
        <taxon>Bacteria</taxon>
        <taxon>Pseudomonadati</taxon>
        <taxon>Planctomycetota</taxon>
        <taxon>Planctomycetia</taxon>
        <taxon>Gemmatales</taxon>
        <taxon>Gemmataceae</taxon>
        <taxon>Gemmata</taxon>
    </lineage>
</organism>
<keyword evidence="3" id="KW-1185">Reference proteome</keyword>
<proteinExistence type="predicted"/>
<reference evidence="2 3" key="1">
    <citation type="submission" date="2018-01" db="EMBL/GenBank/DDBJ databases">
        <title>G. obscuriglobus.</title>
        <authorList>
            <person name="Franke J."/>
            <person name="Blomberg W."/>
            <person name="Selmecki A."/>
        </authorList>
    </citation>
    <scope>NUCLEOTIDE SEQUENCE [LARGE SCALE GENOMIC DNA]</scope>
    <source>
        <strain evidence="2 3">DSM 5831</strain>
    </source>
</reference>
<evidence type="ECO:0000313" key="2">
    <source>
        <dbReference type="EMBL" id="AWM39440.1"/>
    </source>
</evidence>
<accession>A0A2Z3HDS2</accession>
<gene>
    <name evidence="2" type="ORF">C1280_22250</name>
</gene>